<gene>
    <name evidence="1" type="ORF">QPL79_02215</name>
</gene>
<dbReference type="AlphaFoldDB" id="A0ABD4Z4Y5"/>
<reference evidence="1 2" key="1">
    <citation type="submission" date="2023-05" db="EMBL/GenBank/DDBJ databases">
        <title>A new hyperthermophilic archaea 'Ignisphaera cupida' sp. nov. and description of the family 'Ignisphaeraceae' fam. nov.</title>
        <authorList>
            <person name="Podosokorskaya O.A."/>
            <person name="Elcheninov A.G."/>
            <person name="Klukina A."/>
            <person name="Merkel A.Y."/>
        </authorList>
    </citation>
    <scope>NUCLEOTIDE SEQUENCE [LARGE SCALE GENOMIC DNA]</scope>
    <source>
        <strain evidence="1 2">4213-co</strain>
    </source>
</reference>
<keyword evidence="2" id="KW-1185">Reference proteome</keyword>
<dbReference type="RefSeq" id="WP_285273151.1">
    <property type="nucleotide sequence ID" value="NZ_JASNVW010000001.1"/>
</dbReference>
<proteinExistence type="predicted"/>
<organism evidence="1 2">
    <name type="scientific">Ignisphaera cupida</name>
    <dbReference type="NCBI Taxonomy" id="3050454"/>
    <lineage>
        <taxon>Archaea</taxon>
        <taxon>Thermoproteota</taxon>
        <taxon>Thermoprotei</taxon>
        <taxon>Desulfurococcales</taxon>
        <taxon>Desulfurococcaceae</taxon>
        <taxon>Ignisphaera</taxon>
    </lineage>
</organism>
<evidence type="ECO:0000313" key="1">
    <source>
        <dbReference type="EMBL" id="MDK6028179.1"/>
    </source>
</evidence>
<sequence>MEEELIYQGEGSEWIEKVKELLKQIGVRFEAEESVRIHRDDVVIEVVEREGRFTISINMEIPKTVELSELEKHASAYKSFLEIIAKSSAEPFYELDASIGYTFLRALINVDNIEKLLDMLRKIL</sequence>
<protein>
    <recommendedName>
        <fullName evidence="3">DUF2299 domain-containing protein</fullName>
    </recommendedName>
</protein>
<comment type="caution">
    <text evidence="1">The sequence shown here is derived from an EMBL/GenBank/DDBJ whole genome shotgun (WGS) entry which is preliminary data.</text>
</comment>
<accession>A0ABD4Z4Y5</accession>
<dbReference type="EMBL" id="JASNVW010000001">
    <property type="protein sequence ID" value="MDK6028179.1"/>
    <property type="molecule type" value="Genomic_DNA"/>
</dbReference>
<evidence type="ECO:0008006" key="3">
    <source>
        <dbReference type="Google" id="ProtNLM"/>
    </source>
</evidence>
<dbReference type="Proteomes" id="UP001529235">
    <property type="component" value="Unassembled WGS sequence"/>
</dbReference>
<name>A0ABD4Z4Y5_9CREN</name>
<evidence type="ECO:0000313" key="2">
    <source>
        <dbReference type="Proteomes" id="UP001529235"/>
    </source>
</evidence>